<evidence type="ECO:0000259" key="3">
    <source>
        <dbReference type="Pfam" id="PF09699"/>
    </source>
</evidence>
<dbReference type="NCBIfam" id="TIGR03508">
    <property type="entry name" value="decahem_SO"/>
    <property type="match status" value="1"/>
</dbReference>
<evidence type="ECO:0000313" key="5">
    <source>
        <dbReference type="EMBL" id="OIQ97029.1"/>
    </source>
</evidence>
<keyword evidence="1" id="KW-0732">Signal</keyword>
<dbReference type="Gene3D" id="1.10.1130.10">
    <property type="entry name" value="Flavocytochrome C3, Chain A"/>
    <property type="match status" value="2"/>
</dbReference>
<dbReference type="AlphaFoldDB" id="A0A1J5S9U9"/>
<reference evidence="5" key="1">
    <citation type="submission" date="2016-10" db="EMBL/GenBank/DDBJ databases">
        <title>Sequence of Gallionella enrichment culture.</title>
        <authorList>
            <person name="Poehlein A."/>
            <person name="Muehling M."/>
            <person name="Daniel R."/>
        </authorList>
    </citation>
    <scope>NUCLEOTIDE SEQUENCE</scope>
</reference>
<sequence length="355" mass="38290">MKISLRKTMVMCAFIASMGTATSLLAAEGQTATDAPSAEQNQPAAENKLPDLNMEAAKSKSAQESLKRDAICTRCHDESETTPILAIYQTKHGVRGDSRTPNCQTCHGESEKHLKGDPNVKGRAAPDVVFKKGAYAVSDDKVRASQCLSCHKGTNRTNWDGGQHQNNQIACNDCHKVHAPVDKVRDRKTQTEVCFTCHKDQRADTHKISTHPIDAGKVVCSDCHNPHGSTGPKMLKKATVTETCYTCHAEKRGPFLWEHQPATEDCTNCHTPHGSNITPLLKSRPPFLCQECHDGPHNSQASYGANVAGIQGGNGLIANATNPATPNTNAVGRACMNCHVMVHGSNSPAGAYLHR</sequence>
<evidence type="ECO:0000256" key="2">
    <source>
        <dbReference type="SAM" id="MobiDB-lite"/>
    </source>
</evidence>
<dbReference type="PANTHER" id="PTHR35038:SF6">
    <property type="entry name" value="SURFACE LOCALIZED DECAHEME CYTOCHROME C LIPOPROTEIN"/>
    <property type="match status" value="1"/>
</dbReference>
<dbReference type="PANTHER" id="PTHR35038">
    <property type="entry name" value="DISSIMILATORY SULFITE REDUCTASE SIRA"/>
    <property type="match status" value="1"/>
</dbReference>
<dbReference type="Pfam" id="PF22678">
    <property type="entry name" value="Cytochrom_c_NrfB-like"/>
    <property type="match status" value="1"/>
</dbReference>
<feature type="compositionally biased region" description="Basic and acidic residues" evidence="2">
    <location>
        <begin position="108"/>
        <end position="120"/>
    </location>
</feature>
<dbReference type="InterPro" id="IPR053875">
    <property type="entry name" value="Cytochrom_c_NrfB-like_dom"/>
</dbReference>
<dbReference type="Gene3D" id="3.90.10.10">
    <property type="entry name" value="Cytochrome C3"/>
    <property type="match status" value="1"/>
</dbReference>
<feature type="domain" description="Doubled CXXCH motif" evidence="3">
    <location>
        <begin position="212"/>
        <end position="252"/>
    </location>
</feature>
<feature type="region of interest" description="Disordered" evidence="2">
    <location>
        <begin position="96"/>
        <end position="120"/>
    </location>
</feature>
<accession>A0A1J5S9U9</accession>
<dbReference type="InterPro" id="IPR020015">
    <property type="entry name" value="Decahaem_cyt-c_DmsE"/>
</dbReference>
<comment type="caution">
    <text evidence="5">The sequence shown here is derived from an EMBL/GenBank/DDBJ whole genome shotgun (WGS) entry which is preliminary data.</text>
</comment>
<gene>
    <name evidence="5" type="ORF">GALL_209720</name>
</gene>
<dbReference type="Pfam" id="PF09699">
    <property type="entry name" value="Paired_CXXCH_1"/>
    <property type="match status" value="2"/>
</dbReference>
<name>A0A1J5S9U9_9ZZZZ</name>
<dbReference type="InterPro" id="IPR051829">
    <property type="entry name" value="Multiheme_Cytochr_ET"/>
</dbReference>
<feature type="domain" description="Doubled CXXCH motif" evidence="3">
    <location>
        <begin position="259"/>
        <end position="295"/>
    </location>
</feature>
<dbReference type="NCBIfam" id="TIGR01905">
    <property type="entry name" value="paired_CXXCH_1"/>
    <property type="match status" value="2"/>
</dbReference>
<protein>
    <submittedName>
        <fullName evidence="5">Cytochrome c nitrite reductase pentaheme subunit</fullName>
    </submittedName>
</protein>
<evidence type="ECO:0000259" key="4">
    <source>
        <dbReference type="Pfam" id="PF22678"/>
    </source>
</evidence>
<proteinExistence type="predicted"/>
<dbReference type="SUPFAM" id="SSF48695">
    <property type="entry name" value="Multiheme cytochromes"/>
    <property type="match status" value="1"/>
</dbReference>
<dbReference type="InterPro" id="IPR036280">
    <property type="entry name" value="Multihaem_cyt_sf"/>
</dbReference>
<organism evidence="5">
    <name type="scientific">mine drainage metagenome</name>
    <dbReference type="NCBI Taxonomy" id="410659"/>
    <lineage>
        <taxon>unclassified sequences</taxon>
        <taxon>metagenomes</taxon>
        <taxon>ecological metagenomes</taxon>
    </lineage>
</organism>
<evidence type="ECO:0000256" key="1">
    <source>
        <dbReference type="ARBA" id="ARBA00022729"/>
    </source>
</evidence>
<dbReference type="InterPro" id="IPR010177">
    <property type="entry name" value="Paired_CXXCH_1"/>
</dbReference>
<dbReference type="EMBL" id="MLJW01000139">
    <property type="protein sequence ID" value="OIQ97029.1"/>
    <property type="molecule type" value="Genomic_DNA"/>
</dbReference>
<feature type="domain" description="Cytochrome c-type protein NrfB-like" evidence="4">
    <location>
        <begin position="103"/>
        <end position="185"/>
    </location>
</feature>
<dbReference type="GO" id="GO:0016491">
    <property type="term" value="F:oxidoreductase activity"/>
    <property type="evidence" value="ECO:0007669"/>
    <property type="project" value="TreeGrafter"/>
</dbReference>